<proteinExistence type="predicted"/>
<dbReference type="EMBL" id="QXHD01000004">
    <property type="protein sequence ID" value="NEZ57575.1"/>
    <property type="molecule type" value="Genomic_DNA"/>
</dbReference>
<organism evidence="1 2">
    <name type="scientific">Adonisia turfae CCMR0081</name>
    <dbReference type="NCBI Taxonomy" id="2292702"/>
    <lineage>
        <taxon>Bacteria</taxon>
        <taxon>Bacillati</taxon>
        <taxon>Cyanobacteriota</taxon>
        <taxon>Adonisia</taxon>
        <taxon>Adonisia turfae</taxon>
    </lineage>
</organism>
<keyword evidence="2" id="KW-1185">Reference proteome</keyword>
<accession>A0A6M0RMS4</accession>
<protein>
    <submittedName>
        <fullName evidence="1">Uncharacterized protein</fullName>
    </submittedName>
</protein>
<comment type="caution">
    <text evidence="1">The sequence shown here is derived from an EMBL/GenBank/DDBJ whole genome shotgun (WGS) entry which is preliminary data.</text>
</comment>
<reference evidence="1 2" key="1">
    <citation type="journal article" date="2020" name="Microb. Ecol.">
        <title>Ecogenomics of the Marine Benthic Filamentous Cyanobacterium Adonisia.</title>
        <authorList>
            <person name="Walter J.M."/>
            <person name="Coutinho F.H."/>
            <person name="Leomil L."/>
            <person name="Hargreaves P.I."/>
            <person name="Campeao M.E."/>
            <person name="Vieira V.V."/>
            <person name="Silva B.S."/>
            <person name="Fistarol G.O."/>
            <person name="Salomon P.S."/>
            <person name="Sawabe T."/>
            <person name="Mino S."/>
            <person name="Hosokawa M."/>
            <person name="Miyashita H."/>
            <person name="Maruyama F."/>
            <person name="van Verk M.C."/>
            <person name="Dutilh B.E."/>
            <person name="Thompson C.C."/>
            <person name="Thompson F.L."/>
        </authorList>
    </citation>
    <scope>NUCLEOTIDE SEQUENCE [LARGE SCALE GENOMIC DNA]</scope>
    <source>
        <strain evidence="1 2">CCMR0081</strain>
    </source>
</reference>
<gene>
    <name evidence="1" type="ORF">DXZ20_18275</name>
</gene>
<sequence length="80" mass="9041">MVDDEILRRLHQIEQELIQIEPKTNGSLDHVKASTDPGYIQAEVNALVFRMLITQGVQKMMPIVNLCMELEDFTKSVGLG</sequence>
<dbReference type="Proteomes" id="UP000481033">
    <property type="component" value="Unassembled WGS sequence"/>
</dbReference>
<evidence type="ECO:0000313" key="2">
    <source>
        <dbReference type="Proteomes" id="UP000481033"/>
    </source>
</evidence>
<dbReference type="RefSeq" id="WP_163699679.1">
    <property type="nucleotide sequence ID" value="NZ_QXHD01000004.1"/>
</dbReference>
<name>A0A6M0RMS4_9CYAN</name>
<dbReference type="AlphaFoldDB" id="A0A6M0RMS4"/>
<evidence type="ECO:0000313" key="1">
    <source>
        <dbReference type="EMBL" id="NEZ57575.1"/>
    </source>
</evidence>